<protein>
    <submittedName>
        <fullName evidence="1">Uncharacterized protein</fullName>
    </submittedName>
</protein>
<dbReference type="EMBL" id="JAVREO010000028">
    <property type="protein sequence ID" value="MDT0270530.1"/>
    <property type="molecule type" value="Genomic_DNA"/>
</dbReference>
<proteinExistence type="predicted"/>
<dbReference type="Proteomes" id="UP001183410">
    <property type="component" value="Unassembled WGS sequence"/>
</dbReference>
<gene>
    <name evidence="1" type="ORF">RM844_30085</name>
</gene>
<comment type="caution">
    <text evidence="1">The sequence shown here is derived from an EMBL/GenBank/DDBJ whole genome shotgun (WGS) entry which is preliminary data.</text>
</comment>
<keyword evidence="2" id="KW-1185">Reference proteome</keyword>
<evidence type="ECO:0000313" key="1">
    <source>
        <dbReference type="EMBL" id="MDT0270530.1"/>
    </source>
</evidence>
<name>A0ABU2K012_9ACTN</name>
<sequence>MMSFYARLVSGSDDVHRYRVVLDGGEREFDLVLDTAARQIVATDPEGAPVAGFRLCLDSGDIDAETPVERAGIRFSRAEFAPIAVHLRDQWSRNGAPPTGVVRYFG</sequence>
<reference evidence="2" key="1">
    <citation type="submission" date="2023-07" db="EMBL/GenBank/DDBJ databases">
        <title>30 novel species of actinomycetes from the DSMZ collection.</title>
        <authorList>
            <person name="Nouioui I."/>
        </authorList>
    </citation>
    <scope>NUCLEOTIDE SEQUENCE [LARGE SCALE GENOMIC DNA]</scope>
    <source>
        <strain evidence="2">DSM 44915</strain>
    </source>
</reference>
<organism evidence="1 2">
    <name type="scientific">Streptomyces chisholmiae</name>
    <dbReference type="NCBI Taxonomy" id="3075540"/>
    <lineage>
        <taxon>Bacteria</taxon>
        <taxon>Bacillati</taxon>
        <taxon>Actinomycetota</taxon>
        <taxon>Actinomycetes</taxon>
        <taxon>Kitasatosporales</taxon>
        <taxon>Streptomycetaceae</taxon>
        <taxon>Streptomyces</taxon>
    </lineage>
</organism>
<dbReference type="RefSeq" id="WP_311670595.1">
    <property type="nucleotide sequence ID" value="NZ_JAVREO010000028.1"/>
</dbReference>
<accession>A0ABU2K012</accession>
<evidence type="ECO:0000313" key="2">
    <source>
        <dbReference type="Proteomes" id="UP001183410"/>
    </source>
</evidence>